<sequence>MAKNTSSPQLNQQAQALAKANQRPGQSKAQTKLVEEGIRKGIEQYKKQQKAKARELDKARKMRDKQNQQQVEDDSVTEVDDHQQTSPKLPWILLGVSWLIFVVYAGIFH</sequence>
<dbReference type="EMBL" id="SMGD01000011">
    <property type="protein sequence ID" value="TCK59123.1"/>
    <property type="molecule type" value="Genomic_DNA"/>
</dbReference>
<dbReference type="OrthoDB" id="5600789at2"/>
<dbReference type="RefSeq" id="WP_131912105.1">
    <property type="nucleotide sequence ID" value="NZ_OU594967.1"/>
</dbReference>
<organism evidence="3 4">
    <name type="scientific">Celerinatantimonas diazotrophica</name>
    <dbReference type="NCBI Taxonomy" id="412034"/>
    <lineage>
        <taxon>Bacteria</taxon>
        <taxon>Pseudomonadati</taxon>
        <taxon>Pseudomonadota</taxon>
        <taxon>Gammaproteobacteria</taxon>
        <taxon>Celerinatantimonadaceae</taxon>
        <taxon>Celerinatantimonas</taxon>
    </lineage>
</organism>
<proteinExistence type="predicted"/>
<protein>
    <submittedName>
        <fullName evidence="3">DUF2956 family protein</fullName>
    </submittedName>
</protein>
<dbReference type="AlphaFoldDB" id="A0A4R1K5U8"/>
<evidence type="ECO:0000313" key="4">
    <source>
        <dbReference type="Proteomes" id="UP000295565"/>
    </source>
</evidence>
<name>A0A4R1K5U8_9GAMM</name>
<dbReference type="InterPro" id="IPR021339">
    <property type="entry name" value="DUF2956"/>
</dbReference>
<keyword evidence="2" id="KW-0472">Membrane</keyword>
<dbReference type="Pfam" id="PF11169">
    <property type="entry name" value="DUF2956"/>
    <property type="match status" value="1"/>
</dbReference>
<evidence type="ECO:0000256" key="2">
    <source>
        <dbReference type="SAM" id="Phobius"/>
    </source>
</evidence>
<feature type="region of interest" description="Disordered" evidence="1">
    <location>
        <begin position="1"/>
        <end position="82"/>
    </location>
</feature>
<keyword evidence="2" id="KW-0812">Transmembrane</keyword>
<reference evidence="3 4" key="1">
    <citation type="submission" date="2019-03" db="EMBL/GenBank/DDBJ databases">
        <title>Genomic Encyclopedia of Type Strains, Phase IV (KMG-IV): sequencing the most valuable type-strain genomes for metagenomic binning, comparative biology and taxonomic classification.</title>
        <authorList>
            <person name="Goeker M."/>
        </authorList>
    </citation>
    <scope>NUCLEOTIDE SEQUENCE [LARGE SCALE GENOMIC DNA]</scope>
    <source>
        <strain evidence="3 4">DSM 18577</strain>
    </source>
</reference>
<accession>A0A4R1K5U8</accession>
<gene>
    <name evidence="3" type="ORF">EV690_1291</name>
</gene>
<keyword evidence="2" id="KW-1133">Transmembrane helix</keyword>
<evidence type="ECO:0000256" key="1">
    <source>
        <dbReference type="SAM" id="MobiDB-lite"/>
    </source>
</evidence>
<keyword evidence="4" id="KW-1185">Reference proteome</keyword>
<comment type="caution">
    <text evidence="3">The sequence shown here is derived from an EMBL/GenBank/DDBJ whole genome shotgun (WGS) entry which is preliminary data.</text>
</comment>
<dbReference type="Proteomes" id="UP000295565">
    <property type="component" value="Unassembled WGS sequence"/>
</dbReference>
<feature type="compositionally biased region" description="Basic and acidic residues" evidence="1">
    <location>
        <begin position="33"/>
        <end position="59"/>
    </location>
</feature>
<feature type="compositionally biased region" description="Low complexity" evidence="1">
    <location>
        <begin position="9"/>
        <end position="22"/>
    </location>
</feature>
<evidence type="ECO:0000313" key="3">
    <source>
        <dbReference type="EMBL" id="TCK59123.1"/>
    </source>
</evidence>
<feature type="transmembrane region" description="Helical" evidence="2">
    <location>
        <begin position="89"/>
        <end position="108"/>
    </location>
</feature>